<dbReference type="Proteomes" id="UP000799429">
    <property type="component" value="Unassembled WGS sequence"/>
</dbReference>
<name>A0A9P4VL09_9PEZI</name>
<dbReference type="EMBL" id="MU006112">
    <property type="protein sequence ID" value="KAF2835048.1"/>
    <property type="molecule type" value="Genomic_DNA"/>
</dbReference>
<dbReference type="AlphaFoldDB" id="A0A9P4VL09"/>
<reference evidence="1" key="1">
    <citation type="journal article" date="2020" name="Stud. Mycol.">
        <title>101 Dothideomycetes genomes: a test case for predicting lifestyles and emergence of pathogens.</title>
        <authorList>
            <person name="Haridas S."/>
            <person name="Albert R."/>
            <person name="Binder M."/>
            <person name="Bloem J."/>
            <person name="Labutti K."/>
            <person name="Salamov A."/>
            <person name="Andreopoulos B."/>
            <person name="Baker S."/>
            <person name="Barry K."/>
            <person name="Bills G."/>
            <person name="Bluhm B."/>
            <person name="Cannon C."/>
            <person name="Castanera R."/>
            <person name="Culley D."/>
            <person name="Daum C."/>
            <person name="Ezra D."/>
            <person name="Gonzalez J."/>
            <person name="Henrissat B."/>
            <person name="Kuo A."/>
            <person name="Liang C."/>
            <person name="Lipzen A."/>
            <person name="Lutzoni F."/>
            <person name="Magnuson J."/>
            <person name="Mondo S."/>
            <person name="Nolan M."/>
            <person name="Ohm R."/>
            <person name="Pangilinan J."/>
            <person name="Park H.-J."/>
            <person name="Ramirez L."/>
            <person name="Alfaro M."/>
            <person name="Sun H."/>
            <person name="Tritt A."/>
            <person name="Yoshinaga Y."/>
            <person name="Zwiers L.-H."/>
            <person name="Turgeon B."/>
            <person name="Goodwin S."/>
            <person name="Spatafora J."/>
            <person name="Crous P."/>
            <person name="Grigoriev I."/>
        </authorList>
    </citation>
    <scope>NUCLEOTIDE SEQUENCE</scope>
    <source>
        <strain evidence="1">CBS 101060</strain>
    </source>
</reference>
<dbReference type="OrthoDB" id="3436553at2759"/>
<protein>
    <submittedName>
        <fullName evidence="1">Uncharacterized protein</fullName>
    </submittedName>
</protein>
<keyword evidence="2" id="KW-1185">Reference proteome</keyword>
<evidence type="ECO:0000313" key="2">
    <source>
        <dbReference type="Proteomes" id="UP000799429"/>
    </source>
</evidence>
<gene>
    <name evidence="1" type="ORF">M501DRAFT_999599</name>
</gene>
<sequence>MAQKLSPRAGGGGGDPDAAAKYVPAPSIGHEIGVMFAFMAVMLIGKLSPKPTNLGYCALKLVWALYNGY</sequence>
<comment type="caution">
    <text evidence="1">The sequence shown here is derived from an EMBL/GenBank/DDBJ whole genome shotgun (WGS) entry which is preliminary data.</text>
</comment>
<proteinExistence type="predicted"/>
<evidence type="ECO:0000313" key="1">
    <source>
        <dbReference type="EMBL" id="KAF2835048.1"/>
    </source>
</evidence>
<organism evidence="1 2">
    <name type="scientific">Patellaria atrata CBS 101060</name>
    <dbReference type="NCBI Taxonomy" id="1346257"/>
    <lineage>
        <taxon>Eukaryota</taxon>
        <taxon>Fungi</taxon>
        <taxon>Dikarya</taxon>
        <taxon>Ascomycota</taxon>
        <taxon>Pezizomycotina</taxon>
        <taxon>Dothideomycetes</taxon>
        <taxon>Dothideomycetes incertae sedis</taxon>
        <taxon>Patellariales</taxon>
        <taxon>Patellariaceae</taxon>
        <taxon>Patellaria</taxon>
    </lineage>
</organism>
<accession>A0A9P4VL09</accession>